<evidence type="ECO:0000256" key="3">
    <source>
        <dbReference type="ARBA" id="ARBA00023125"/>
    </source>
</evidence>
<dbReference type="CDD" id="cd08423">
    <property type="entry name" value="PBP2_LTTR_like_6"/>
    <property type="match status" value="1"/>
</dbReference>
<dbReference type="PANTHER" id="PTHR30346:SF29">
    <property type="entry name" value="LYSR SUBSTRATE-BINDING"/>
    <property type="match status" value="1"/>
</dbReference>
<keyword evidence="2" id="KW-0805">Transcription regulation</keyword>
<dbReference type="Gene3D" id="3.40.190.10">
    <property type="entry name" value="Periplasmic binding protein-like II"/>
    <property type="match status" value="2"/>
</dbReference>
<dbReference type="Pfam" id="PF00126">
    <property type="entry name" value="HTH_1"/>
    <property type="match status" value="1"/>
</dbReference>
<dbReference type="RefSeq" id="WP_203760471.1">
    <property type="nucleotide sequence ID" value="NZ_BAAABO010000025.1"/>
</dbReference>
<evidence type="ECO:0000256" key="1">
    <source>
        <dbReference type="ARBA" id="ARBA00009437"/>
    </source>
</evidence>
<dbReference type="PRINTS" id="PR00039">
    <property type="entry name" value="HTHLYSR"/>
</dbReference>
<dbReference type="InterPro" id="IPR000847">
    <property type="entry name" value="LysR_HTH_N"/>
</dbReference>
<dbReference type="Pfam" id="PF03466">
    <property type="entry name" value="LysR_substrate"/>
    <property type="match status" value="1"/>
</dbReference>
<dbReference type="PANTHER" id="PTHR30346">
    <property type="entry name" value="TRANSCRIPTIONAL DUAL REGULATOR HCAR-RELATED"/>
    <property type="match status" value="1"/>
</dbReference>
<evidence type="ECO:0000259" key="5">
    <source>
        <dbReference type="PROSITE" id="PS50931"/>
    </source>
</evidence>
<accession>A0ABQ3XXQ5</accession>
<comment type="similarity">
    <text evidence="1">Belongs to the LysR transcriptional regulatory family.</text>
</comment>
<evidence type="ECO:0000313" key="6">
    <source>
        <dbReference type="EMBL" id="GID72520.1"/>
    </source>
</evidence>
<comment type="caution">
    <text evidence="6">The sequence shown here is derived from an EMBL/GenBank/DDBJ whole genome shotgun (WGS) entry which is preliminary data.</text>
</comment>
<dbReference type="PROSITE" id="PS50931">
    <property type="entry name" value="HTH_LYSR"/>
    <property type="match status" value="1"/>
</dbReference>
<protein>
    <submittedName>
        <fullName evidence="6">LysR family transcriptional regulator</fullName>
    </submittedName>
</protein>
<evidence type="ECO:0000313" key="7">
    <source>
        <dbReference type="Proteomes" id="UP000609879"/>
    </source>
</evidence>
<dbReference type="Proteomes" id="UP000609879">
    <property type="component" value="Unassembled WGS sequence"/>
</dbReference>
<feature type="domain" description="HTH lysR-type" evidence="5">
    <location>
        <begin position="1"/>
        <end position="58"/>
    </location>
</feature>
<organism evidence="6 7">
    <name type="scientific">Paractinoplanes deccanensis</name>
    <dbReference type="NCBI Taxonomy" id="113561"/>
    <lineage>
        <taxon>Bacteria</taxon>
        <taxon>Bacillati</taxon>
        <taxon>Actinomycetota</taxon>
        <taxon>Actinomycetes</taxon>
        <taxon>Micromonosporales</taxon>
        <taxon>Micromonosporaceae</taxon>
        <taxon>Paractinoplanes</taxon>
    </lineage>
</organism>
<dbReference type="SUPFAM" id="SSF46785">
    <property type="entry name" value="Winged helix' DNA-binding domain"/>
    <property type="match status" value="1"/>
</dbReference>
<keyword evidence="4" id="KW-0804">Transcription</keyword>
<reference evidence="6 7" key="1">
    <citation type="submission" date="2021-01" db="EMBL/GenBank/DDBJ databases">
        <title>Whole genome shotgun sequence of Actinoplanes deccanensis NBRC 13994.</title>
        <authorList>
            <person name="Komaki H."/>
            <person name="Tamura T."/>
        </authorList>
    </citation>
    <scope>NUCLEOTIDE SEQUENCE [LARGE SCALE GENOMIC DNA]</scope>
    <source>
        <strain evidence="6 7">NBRC 13994</strain>
    </source>
</reference>
<keyword evidence="3" id="KW-0238">DNA-binding</keyword>
<dbReference type="InterPro" id="IPR005119">
    <property type="entry name" value="LysR_subst-bd"/>
</dbReference>
<gene>
    <name evidence="6" type="primary">gltC_1</name>
    <name evidence="6" type="ORF">Ade02nite_11610</name>
</gene>
<evidence type="ECO:0000256" key="4">
    <source>
        <dbReference type="ARBA" id="ARBA00023163"/>
    </source>
</evidence>
<dbReference type="EMBL" id="BOMI01000017">
    <property type="protein sequence ID" value="GID72520.1"/>
    <property type="molecule type" value="Genomic_DNA"/>
</dbReference>
<evidence type="ECO:0000256" key="2">
    <source>
        <dbReference type="ARBA" id="ARBA00023015"/>
    </source>
</evidence>
<dbReference type="InterPro" id="IPR036390">
    <property type="entry name" value="WH_DNA-bd_sf"/>
</dbReference>
<proteinExistence type="inferred from homology"/>
<dbReference type="SUPFAM" id="SSF53850">
    <property type="entry name" value="Periplasmic binding protein-like II"/>
    <property type="match status" value="1"/>
</dbReference>
<dbReference type="InterPro" id="IPR036388">
    <property type="entry name" value="WH-like_DNA-bd_sf"/>
</dbReference>
<name>A0ABQ3XXQ5_9ACTN</name>
<keyword evidence="7" id="KW-1185">Reference proteome</keyword>
<dbReference type="Gene3D" id="1.10.10.10">
    <property type="entry name" value="Winged helix-like DNA-binding domain superfamily/Winged helix DNA-binding domain"/>
    <property type="match status" value="1"/>
</dbReference>
<sequence length="297" mass="31548">METQLLEVFRTVAHAGSITAAAKQLQFTQSAVSRQIGVLEAELGAQVFDRLPRGVALTEEGRVLLPHAEAVLNRLSTARKAVAELRELGAGRLRVGAFPTAVAALVPRAMATFRKAYPQVALGLVEGLTPALLERLAEGEADVAVVSSSPAGPIDTDRFTLRHILDERLMVAVALDHPLANRRRVRLAELADDPFIAGSATAEDTLLRASLPHGFQPRIEIVAAEWTGKLGCVAAGLGVALVPALALRGTPADIALLELHPDEEPTRRVYAATVAGRSVPPAVSRFFRHLAHAVPAV</sequence>